<dbReference type="OrthoDB" id="9775880at2"/>
<dbReference type="STRING" id="1519643.SAMN06295933_2724"/>
<proteinExistence type="inferred from homology"/>
<organism evidence="6 7">
    <name type="scientific">Desulfovibrio gilichinskyi</name>
    <dbReference type="NCBI Taxonomy" id="1519643"/>
    <lineage>
        <taxon>Bacteria</taxon>
        <taxon>Pseudomonadati</taxon>
        <taxon>Thermodesulfobacteriota</taxon>
        <taxon>Desulfovibrionia</taxon>
        <taxon>Desulfovibrionales</taxon>
        <taxon>Desulfovibrionaceae</taxon>
        <taxon>Desulfovibrio</taxon>
    </lineage>
</organism>
<evidence type="ECO:0000313" key="7">
    <source>
        <dbReference type="Proteomes" id="UP000192906"/>
    </source>
</evidence>
<dbReference type="InterPro" id="IPR011010">
    <property type="entry name" value="DNA_brk_join_enz"/>
</dbReference>
<evidence type="ECO:0000256" key="1">
    <source>
        <dbReference type="ARBA" id="ARBA00008857"/>
    </source>
</evidence>
<feature type="domain" description="Tyr recombinase" evidence="5">
    <location>
        <begin position="228"/>
        <end position="399"/>
    </location>
</feature>
<dbReference type="CDD" id="cd00801">
    <property type="entry name" value="INT_P4_C"/>
    <property type="match status" value="1"/>
</dbReference>
<dbReference type="GO" id="GO:0006310">
    <property type="term" value="P:DNA recombination"/>
    <property type="evidence" value="ECO:0007669"/>
    <property type="project" value="UniProtKB-KW"/>
</dbReference>
<dbReference type="GO" id="GO:0003677">
    <property type="term" value="F:DNA binding"/>
    <property type="evidence" value="ECO:0007669"/>
    <property type="project" value="UniProtKB-KW"/>
</dbReference>
<dbReference type="InterPro" id="IPR002104">
    <property type="entry name" value="Integrase_catalytic"/>
</dbReference>
<dbReference type="InterPro" id="IPR013762">
    <property type="entry name" value="Integrase-like_cat_sf"/>
</dbReference>
<gene>
    <name evidence="6" type="ORF">SAMN06295933_2724</name>
</gene>
<reference evidence="7" key="1">
    <citation type="submission" date="2017-04" db="EMBL/GenBank/DDBJ databases">
        <authorList>
            <person name="Varghese N."/>
            <person name="Submissions S."/>
        </authorList>
    </citation>
    <scope>NUCLEOTIDE SEQUENCE [LARGE SCALE GENOMIC DNA]</scope>
    <source>
        <strain evidence="7">K3S</strain>
    </source>
</reference>
<dbReference type="Gene3D" id="1.10.150.130">
    <property type="match status" value="1"/>
</dbReference>
<keyword evidence="2" id="KW-0229">DNA integration</keyword>
<evidence type="ECO:0000256" key="2">
    <source>
        <dbReference type="ARBA" id="ARBA00022908"/>
    </source>
</evidence>
<dbReference type="SUPFAM" id="SSF56349">
    <property type="entry name" value="DNA breaking-rejoining enzymes"/>
    <property type="match status" value="1"/>
</dbReference>
<dbReference type="Gene3D" id="1.10.443.10">
    <property type="entry name" value="Intergrase catalytic core"/>
    <property type="match status" value="1"/>
</dbReference>
<dbReference type="PANTHER" id="PTHR30629:SF2">
    <property type="entry name" value="PROPHAGE INTEGRASE INTS-RELATED"/>
    <property type="match status" value="1"/>
</dbReference>
<keyword evidence="7" id="KW-1185">Reference proteome</keyword>
<dbReference type="Pfam" id="PF00589">
    <property type="entry name" value="Phage_integrase"/>
    <property type="match status" value="1"/>
</dbReference>
<evidence type="ECO:0000256" key="4">
    <source>
        <dbReference type="ARBA" id="ARBA00023172"/>
    </source>
</evidence>
<evidence type="ECO:0000256" key="3">
    <source>
        <dbReference type="ARBA" id="ARBA00023125"/>
    </source>
</evidence>
<dbReference type="AlphaFoldDB" id="A0A1X7E6V1"/>
<dbReference type="EMBL" id="FWZU01000004">
    <property type="protein sequence ID" value="SMF28569.1"/>
    <property type="molecule type" value="Genomic_DNA"/>
</dbReference>
<keyword evidence="3" id="KW-0238">DNA-binding</keyword>
<comment type="similarity">
    <text evidence="1">Belongs to the 'phage' integrase family.</text>
</comment>
<keyword evidence="4" id="KW-0233">DNA recombination</keyword>
<dbReference type="InterPro" id="IPR050808">
    <property type="entry name" value="Phage_Integrase"/>
</dbReference>
<dbReference type="InterPro" id="IPR010998">
    <property type="entry name" value="Integrase_recombinase_N"/>
</dbReference>
<accession>A0A1X7E6V1</accession>
<dbReference type="PROSITE" id="PS51898">
    <property type="entry name" value="TYR_RECOMBINASE"/>
    <property type="match status" value="1"/>
</dbReference>
<protein>
    <submittedName>
        <fullName evidence="6">Phage integrase family protein</fullName>
    </submittedName>
</protein>
<dbReference type="GO" id="GO:0015074">
    <property type="term" value="P:DNA integration"/>
    <property type="evidence" value="ECO:0007669"/>
    <property type="project" value="UniProtKB-KW"/>
</dbReference>
<name>A0A1X7E6V1_9BACT</name>
<dbReference type="PANTHER" id="PTHR30629">
    <property type="entry name" value="PROPHAGE INTEGRASE"/>
    <property type="match status" value="1"/>
</dbReference>
<evidence type="ECO:0000259" key="5">
    <source>
        <dbReference type="PROSITE" id="PS51898"/>
    </source>
</evidence>
<sequence>MGTDAHSKEAKMTKWINVKDELGKNCGVRYRKHETRKHGVIADKYYTIRFQVNGKRIEEAYGWASSGISEKMAIAKAAELKAKARAGDQSYRLQHEREAVKQIELEESQKGSVDRLFRTYIEDLKSHGKKSWKEVERALLTGKYAAVETLGRNIKAKDITSKQLQSLLKETYRRGPSMASHLRVYLHSAFNFGIMREHDYTRSAQDVTFDLVANPVAAIPKDSKSEKIVNRVLTPEELKIVWHEANQPAIQLILATGGQRVMEVLHAQRTEFDLDAGLWTIPAERVKNGREHVVPLTDMAKEIVSANKSKYLHLFPNATRLSDPRELPSLGRAITRFCKRVEMEHWTPRDLRRTVRTMLADKQVPSYLLNIHFNHGKQEVGEKHYDRSLHLAEKLEVMGVWEKELIGSAF</sequence>
<dbReference type="Proteomes" id="UP000192906">
    <property type="component" value="Unassembled WGS sequence"/>
</dbReference>
<evidence type="ECO:0000313" key="6">
    <source>
        <dbReference type="EMBL" id="SMF28569.1"/>
    </source>
</evidence>